<proteinExistence type="predicted"/>
<organism evidence="2">
    <name type="scientific">Trichuris suis</name>
    <name type="common">pig whipworm</name>
    <dbReference type="NCBI Taxonomy" id="68888"/>
    <lineage>
        <taxon>Eukaryota</taxon>
        <taxon>Metazoa</taxon>
        <taxon>Ecdysozoa</taxon>
        <taxon>Nematoda</taxon>
        <taxon>Enoplea</taxon>
        <taxon>Dorylaimia</taxon>
        <taxon>Trichinellida</taxon>
        <taxon>Trichuridae</taxon>
        <taxon>Trichuris</taxon>
    </lineage>
</organism>
<dbReference type="EMBL" id="KL367545">
    <property type="protein sequence ID" value="KFD65015.1"/>
    <property type="molecule type" value="Genomic_DNA"/>
</dbReference>
<accession>A0A085N6B9</accession>
<dbReference type="AlphaFoldDB" id="A0A085N6B9"/>
<protein>
    <recommendedName>
        <fullName evidence="1">ISXO2-like transposase domain-containing protein</fullName>
    </recommendedName>
</protein>
<name>A0A085N6B9_9BILA</name>
<dbReference type="PANTHER" id="PTHR47163:SF2">
    <property type="entry name" value="SI:DKEY-17M8.2"/>
    <property type="match status" value="1"/>
</dbReference>
<evidence type="ECO:0000259" key="1">
    <source>
        <dbReference type="SMART" id="SM01126"/>
    </source>
</evidence>
<sequence>MFDCSSSSSCRPSNSRPALLSCIGTIEVDESLFGKRKSNRSKMLGCQWVLRGVCHETGECFLEPVNHRRRSTLVPLIQGHALTGSRITTYAWRSYRLADHSYTHLCANHSASFVDKQTKANTQIIESLWKQTKHGAMNMNLEWYFANITDEESAAAFLREKGVFHRERSCLSCHQQMQLGSRRPNGSPQWECTNKACGARISARTGTWFEGFLPSHEEDATEEELLHLLGERVNIEGDHESEHLKSEAKAGKEMKCLRELLSIIDDAARVAEQHDLKLVRARRFTAALEDISSPYEELYNQKSRNCKQLYITSSFNNNAHSGPLKPLRYAQ</sequence>
<dbReference type="Pfam" id="PF12762">
    <property type="entry name" value="DDE_Tnp_IS1595"/>
    <property type="match status" value="1"/>
</dbReference>
<gene>
    <name evidence="2" type="ORF">M514_11597</name>
</gene>
<reference evidence="2" key="1">
    <citation type="journal article" date="2014" name="Nat. Genet.">
        <title>Genome and transcriptome of the porcine whipworm Trichuris suis.</title>
        <authorList>
            <person name="Jex A.R."/>
            <person name="Nejsum P."/>
            <person name="Schwarz E.M."/>
            <person name="Hu L."/>
            <person name="Young N.D."/>
            <person name="Hall R.S."/>
            <person name="Korhonen P.K."/>
            <person name="Liao S."/>
            <person name="Thamsborg S."/>
            <person name="Xia J."/>
            <person name="Xu P."/>
            <person name="Wang S."/>
            <person name="Scheerlinck J.P."/>
            <person name="Hofmann A."/>
            <person name="Sternberg P.W."/>
            <person name="Wang J."/>
            <person name="Gasser R.B."/>
        </authorList>
    </citation>
    <scope>NUCLEOTIDE SEQUENCE [LARGE SCALE GENOMIC DNA]</scope>
    <source>
        <strain evidence="2">DCEP-RM93F</strain>
    </source>
</reference>
<dbReference type="InterPro" id="IPR024445">
    <property type="entry name" value="Tnp_ISXO2-like"/>
</dbReference>
<dbReference type="SMART" id="SM01126">
    <property type="entry name" value="DDE_Tnp_IS1595"/>
    <property type="match status" value="1"/>
</dbReference>
<dbReference type="InterPro" id="IPR053164">
    <property type="entry name" value="IS1016-like_transposase"/>
</dbReference>
<dbReference type="PANTHER" id="PTHR47163">
    <property type="entry name" value="DDE_TNP_IS1595 DOMAIN-CONTAINING PROTEIN"/>
    <property type="match status" value="1"/>
</dbReference>
<evidence type="ECO:0000313" key="2">
    <source>
        <dbReference type="EMBL" id="KFD65015.1"/>
    </source>
</evidence>
<dbReference type="Proteomes" id="UP000030758">
    <property type="component" value="Unassembled WGS sequence"/>
</dbReference>
<feature type="domain" description="ISXO2-like transposase" evidence="1">
    <location>
        <begin position="24"/>
        <end position="143"/>
    </location>
</feature>